<gene>
    <name evidence="5 6" type="primary">ispH</name>
    <name evidence="6" type="ORF">DRP44_03620</name>
</gene>
<comment type="catalytic activity">
    <reaction evidence="5">
        <text>isopentenyl diphosphate + 2 oxidized [2Fe-2S]-[ferredoxin] + H2O = (2E)-4-hydroxy-3-methylbut-2-enyl diphosphate + 2 reduced [2Fe-2S]-[ferredoxin] + 2 H(+)</text>
        <dbReference type="Rhea" id="RHEA:24488"/>
        <dbReference type="Rhea" id="RHEA-COMP:10000"/>
        <dbReference type="Rhea" id="RHEA-COMP:10001"/>
        <dbReference type="ChEBI" id="CHEBI:15377"/>
        <dbReference type="ChEBI" id="CHEBI:15378"/>
        <dbReference type="ChEBI" id="CHEBI:33737"/>
        <dbReference type="ChEBI" id="CHEBI:33738"/>
        <dbReference type="ChEBI" id="CHEBI:128753"/>
        <dbReference type="ChEBI" id="CHEBI:128769"/>
        <dbReference type="EC" id="1.17.7.4"/>
    </reaction>
</comment>
<feature type="binding site" evidence="5">
    <location>
        <position position="125"/>
    </location>
    <ligand>
        <name>isopentenyl diphosphate</name>
        <dbReference type="ChEBI" id="CHEBI:128769"/>
    </ligand>
</feature>
<comment type="cofactor">
    <cofactor evidence="5">
        <name>[4Fe-4S] cluster</name>
        <dbReference type="ChEBI" id="CHEBI:49883"/>
    </cofactor>
    <text evidence="5">Binds 1 [4Fe-4S] cluster per subunit.</text>
</comment>
<feature type="binding site" evidence="5">
    <location>
        <position position="263"/>
    </location>
    <ligand>
        <name>isopentenyl diphosphate</name>
        <dbReference type="ChEBI" id="CHEBI:128769"/>
    </ligand>
</feature>
<feature type="binding site" evidence="5">
    <location>
        <position position="220"/>
    </location>
    <ligand>
        <name>(2E)-4-hydroxy-3-methylbut-2-enyl diphosphate</name>
        <dbReference type="ChEBI" id="CHEBI:128753"/>
    </ligand>
</feature>
<feature type="binding site" evidence="5">
    <location>
        <position position="219"/>
    </location>
    <ligand>
        <name>dimethylallyl diphosphate</name>
        <dbReference type="ChEBI" id="CHEBI:57623"/>
    </ligand>
</feature>
<proteinExistence type="inferred from homology"/>
<evidence type="ECO:0000313" key="6">
    <source>
        <dbReference type="EMBL" id="RKX66654.1"/>
    </source>
</evidence>
<feature type="binding site" evidence="5">
    <location>
        <position position="97"/>
    </location>
    <ligand>
        <name>[4Fe-4S] cluster</name>
        <dbReference type="ChEBI" id="CHEBI:49883"/>
    </ligand>
</feature>
<feature type="active site" description="Proton donor" evidence="5">
    <location>
        <position position="127"/>
    </location>
</feature>
<feature type="binding site" evidence="5">
    <location>
        <position position="75"/>
    </location>
    <ligand>
        <name>isopentenyl diphosphate</name>
        <dbReference type="ChEBI" id="CHEBI:128769"/>
    </ligand>
</feature>
<evidence type="ECO:0000256" key="1">
    <source>
        <dbReference type="ARBA" id="ARBA00022485"/>
    </source>
</evidence>
<feature type="binding site" evidence="5">
    <location>
        <position position="219"/>
    </location>
    <ligand>
        <name>(2E)-4-hydroxy-3-methylbut-2-enyl diphosphate</name>
        <dbReference type="ChEBI" id="CHEBI:128753"/>
    </ligand>
</feature>
<dbReference type="GO" id="GO:0051539">
    <property type="term" value="F:4 iron, 4 sulfur cluster binding"/>
    <property type="evidence" value="ECO:0007669"/>
    <property type="project" value="UniProtKB-UniRule"/>
</dbReference>
<dbReference type="UniPathway" id="UPA00056">
    <property type="reaction ID" value="UER00097"/>
</dbReference>
<comment type="function">
    <text evidence="5">Catalyzes the conversion of 1-hydroxy-2-methyl-2-(E)-butenyl 4-diphosphate (HMBPP) into a mixture of isopentenyl diphosphate (IPP) and dimethylallyl diphosphate (DMAPP). Acts in the terminal step of the DOXP/MEP pathway for isoprenoid precursor biosynthesis.</text>
</comment>
<evidence type="ECO:0000256" key="5">
    <source>
        <dbReference type="HAMAP-Rule" id="MF_00191"/>
    </source>
</evidence>
<feature type="binding site" evidence="5">
    <location>
        <position position="163"/>
    </location>
    <ligand>
        <name>(2E)-4-hydroxy-3-methylbut-2-enyl diphosphate</name>
        <dbReference type="ChEBI" id="CHEBI:128753"/>
    </ligand>
</feature>
<dbReference type="GO" id="GO:0050992">
    <property type="term" value="P:dimethylallyl diphosphate biosynthetic process"/>
    <property type="evidence" value="ECO:0007669"/>
    <property type="project" value="UniProtKB-UniRule"/>
</dbReference>
<feature type="binding site" evidence="5">
    <location>
        <position position="219"/>
    </location>
    <ligand>
        <name>isopentenyl diphosphate</name>
        <dbReference type="ChEBI" id="CHEBI:128769"/>
    </ligand>
</feature>
<feature type="binding site" evidence="5">
    <location>
        <position position="221"/>
    </location>
    <ligand>
        <name>isopentenyl diphosphate</name>
        <dbReference type="ChEBI" id="CHEBI:128769"/>
    </ligand>
</feature>
<dbReference type="GO" id="GO:0016114">
    <property type="term" value="P:terpenoid biosynthetic process"/>
    <property type="evidence" value="ECO:0007669"/>
    <property type="project" value="UniProtKB-UniRule"/>
</dbReference>
<feature type="binding site" evidence="5">
    <location>
        <position position="220"/>
    </location>
    <ligand>
        <name>dimethylallyl diphosphate</name>
        <dbReference type="ChEBI" id="CHEBI:57623"/>
    </ligand>
</feature>
<dbReference type="EMBL" id="QNBC01000036">
    <property type="protein sequence ID" value="RKX66654.1"/>
    <property type="molecule type" value="Genomic_DNA"/>
</dbReference>
<dbReference type="CDD" id="cd13944">
    <property type="entry name" value="lytB_ispH"/>
    <property type="match status" value="1"/>
</dbReference>
<feature type="binding site" evidence="5">
    <location>
        <position position="221"/>
    </location>
    <ligand>
        <name>dimethylallyl diphosphate</name>
        <dbReference type="ChEBI" id="CHEBI:57623"/>
    </ligand>
</feature>
<dbReference type="PANTHER" id="PTHR30426:SF0">
    <property type="entry name" value="4-HYDROXY-3-METHYLBUT-2-ENYL DIPHOSPHATE REDUCTASE"/>
    <property type="match status" value="1"/>
</dbReference>
<dbReference type="AlphaFoldDB" id="A0A660S8N3"/>
<keyword evidence="5" id="KW-0414">Isoprene biosynthesis</keyword>
<keyword evidence="4 5" id="KW-0411">Iron-sulfur</keyword>
<feature type="binding site" evidence="5">
    <location>
        <position position="42"/>
    </location>
    <ligand>
        <name>isopentenyl diphosphate</name>
        <dbReference type="ChEBI" id="CHEBI:128769"/>
    </ligand>
</feature>
<dbReference type="Gene3D" id="3.40.50.11270">
    <property type="match status" value="1"/>
</dbReference>
<sequence>MKREIRVAKYYGYCSGVELAVNTLNRIMEKEKEIYIYGDLIHNRIVMEELKQRGLKVIKNIDEIPETGTMVIRTHGVKPEVYDKAKEKGLKIVDLTCIFVKRSQNFAKKIISEDLKLIIIGEKNHDEILSIQGNAGGESIVINSVEEAKSINGVERAGIVIQTTFERELAKSIIGELFDKINYMEIYNTICDATEKRQESCKALASQTDSFVVIGDKNSSNTNRLYEIAKSINKHTFMVSDKRSINCDDFKYSKTVGVTAGASTPDYIINGVIERIENC</sequence>
<reference evidence="6 7" key="1">
    <citation type="submission" date="2018-06" db="EMBL/GenBank/DDBJ databases">
        <title>Extensive metabolic versatility and redundancy in microbially diverse, dynamic hydrothermal sediments.</title>
        <authorList>
            <person name="Dombrowski N."/>
            <person name="Teske A."/>
            <person name="Baker B.J."/>
        </authorList>
    </citation>
    <scope>NUCLEOTIDE SEQUENCE [LARGE SCALE GENOMIC DNA]</scope>
    <source>
        <strain evidence="6">B35_G9</strain>
    </source>
</reference>
<evidence type="ECO:0000256" key="4">
    <source>
        <dbReference type="ARBA" id="ARBA00023014"/>
    </source>
</evidence>
<organism evidence="6 7">
    <name type="scientific">candidate division TA06 bacterium</name>
    <dbReference type="NCBI Taxonomy" id="2250710"/>
    <lineage>
        <taxon>Bacteria</taxon>
        <taxon>Bacteria division TA06</taxon>
    </lineage>
</organism>
<comment type="pathway">
    <text evidence="5">Isoprenoid biosynthesis; isopentenyl diphosphate biosynthesis via DXP pathway; isopentenyl diphosphate from 1-deoxy-D-xylulose 5-phosphate: step 6/6.</text>
</comment>
<comment type="pathway">
    <text evidence="5">Isoprenoid biosynthesis; dimethylallyl diphosphate biosynthesis; dimethylallyl diphosphate from (2E)-4-hydroxy-3-methylbutenyl diphosphate: step 1/1.</text>
</comment>
<keyword evidence="1 5" id="KW-0004">4Fe-4S</keyword>
<dbReference type="HAMAP" id="MF_00191">
    <property type="entry name" value="IspH"/>
    <property type="match status" value="1"/>
</dbReference>
<name>A0A660S8N3_UNCT6</name>
<comment type="caution">
    <text evidence="6">The sequence shown here is derived from an EMBL/GenBank/DDBJ whole genome shotgun (WGS) entry which is preliminary data.</text>
</comment>
<dbReference type="GO" id="GO:0019288">
    <property type="term" value="P:isopentenyl diphosphate biosynthetic process, methylerythritol 4-phosphate pathway"/>
    <property type="evidence" value="ECO:0007669"/>
    <property type="project" value="UniProtKB-UniRule"/>
</dbReference>
<dbReference type="Gene3D" id="3.40.1010.20">
    <property type="entry name" value="4-hydroxy-3-methylbut-2-enyl diphosphate reductase, catalytic domain"/>
    <property type="match status" value="2"/>
</dbReference>
<feature type="binding site" evidence="5">
    <location>
        <position position="263"/>
    </location>
    <ligand>
        <name>dimethylallyl diphosphate</name>
        <dbReference type="ChEBI" id="CHEBI:57623"/>
    </ligand>
</feature>
<comment type="similarity">
    <text evidence="5">Belongs to the IspH family.</text>
</comment>
<evidence type="ECO:0000256" key="3">
    <source>
        <dbReference type="ARBA" id="ARBA00023004"/>
    </source>
</evidence>
<feature type="binding site" evidence="5">
    <location>
        <position position="42"/>
    </location>
    <ligand>
        <name>dimethylallyl diphosphate</name>
        <dbReference type="ChEBI" id="CHEBI:57623"/>
    </ligand>
</feature>
<feature type="binding site" evidence="5">
    <location>
        <position position="220"/>
    </location>
    <ligand>
        <name>isopentenyl diphosphate</name>
        <dbReference type="ChEBI" id="CHEBI:128769"/>
    </ligand>
</feature>
<dbReference type="InterPro" id="IPR003451">
    <property type="entry name" value="LytB/IspH"/>
</dbReference>
<feature type="binding site" evidence="5">
    <location>
        <position position="14"/>
    </location>
    <ligand>
        <name>[4Fe-4S] cluster</name>
        <dbReference type="ChEBI" id="CHEBI:49883"/>
    </ligand>
</feature>
<feature type="binding site" evidence="5">
    <location>
        <position position="75"/>
    </location>
    <ligand>
        <name>dimethylallyl diphosphate</name>
        <dbReference type="ChEBI" id="CHEBI:57623"/>
    </ligand>
</feature>
<dbReference type="Pfam" id="PF02401">
    <property type="entry name" value="LYTB"/>
    <property type="match status" value="1"/>
</dbReference>
<keyword evidence="2 5" id="KW-0479">Metal-binding</keyword>
<feature type="binding site" evidence="5">
    <location>
        <position position="221"/>
    </location>
    <ligand>
        <name>(2E)-4-hydroxy-3-methylbut-2-enyl diphosphate</name>
        <dbReference type="ChEBI" id="CHEBI:128753"/>
    </ligand>
</feature>
<dbReference type="EC" id="1.17.7.4" evidence="5"/>
<feature type="binding site" evidence="5">
    <location>
        <position position="191"/>
    </location>
    <ligand>
        <name>[4Fe-4S] cluster</name>
        <dbReference type="ChEBI" id="CHEBI:49883"/>
    </ligand>
</feature>
<feature type="binding site" evidence="5">
    <location>
        <position position="75"/>
    </location>
    <ligand>
        <name>(2E)-4-hydroxy-3-methylbut-2-enyl diphosphate</name>
        <dbReference type="ChEBI" id="CHEBI:128753"/>
    </ligand>
</feature>
<dbReference type="NCBIfam" id="TIGR00216">
    <property type="entry name" value="ispH_lytB"/>
    <property type="match status" value="1"/>
</dbReference>
<dbReference type="Proteomes" id="UP000282321">
    <property type="component" value="Unassembled WGS sequence"/>
</dbReference>
<accession>A0A660S8N3</accession>
<keyword evidence="3 5" id="KW-0408">Iron</keyword>
<dbReference type="GO" id="GO:0046872">
    <property type="term" value="F:metal ion binding"/>
    <property type="evidence" value="ECO:0007669"/>
    <property type="project" value="UniProtKB-KW"/>
</dbReference>
<protein>
    <recommendedName>
        <fullName evidence="5">4-hydroxy-3-methylbut-2-enyl diphosphate reductase</fullName>
        <shortName evidence="5">HMBPP reductase</shortName>
        <ecNumber evidence="5">1.17.7.4</ecNumber>
    </recommendedName>
</protein>
<feature type="binding site" evidence="5">
    <location>
        <position position="263"/>
    </location>
    <ligand>
        <name>(2E)-4-hydroxy-3-methylbut-2-enyl diphosphate</name>
        <dbReference type="ChEBI" id="CHEBI:128753"/>
    </ligand>
</feature>
<keyword evidence="5 6" id="KW-0560">Oxidoreductase</keyword>
<feature type="binding site" evidence="5">
    <location>
        <position position="125"/>
    </location>
    <ligand>
        <name>(2E)-4-hydroxy-3-methylbut-2-enyl diphosphate</name>
        <dbReference type="ChEBI" id="CHEBI:128753"/>
    </ligand>
</feature>
<comment type="catalytic activity">
    <reaction evidence="5">
        <text>dimethylallyl diphosphate + 2 oxidized [2Fe-2S]-[ferredoxin] + H2O = (2E)-4-hydroxy-3-methylbut-2-enyl diphosphate + 2 reduced [2Fe-2S]-[ferredoxin] + 2 H(+)</text>
        <dbReference type="Rhea" id="RHEA:24825"/>
        <dbReference type="Rhea" id="RHEA-COMP:10000"/>
        <dbReference type="Rhea" id="RHEA-COMP:10001"/>
        <dbReference type="ChEBI" id="CHEBI:15377"/>
        <dbReference type="ChEBI" id="CHEBI:15378"/>
        <dbReference type="ChEBI" id="CHEBI:33737"/>
        <dbReference type="ChEBI" id="CHEBI:33738"/>
        <dbReference type="ChEBI" id="CHEBI:57623"/>
        <dbReference type="ChEBI" id="CHEBI:128753"/>
        <dbReference type="EC" id="1.17.7.4"/>
    </reaction>
</comment>
<dbReference type="PANTHER" id="PTHR30426">
    <property type="entry name" value="4-HYDROXY-3-METHYLBUT-2-ENYL DIPHOSPHATE REDUCTASE"/>
    <property type="match status" value="1"/>
</dbReference>
<dbReference type="GO" id="GO:0051745">
    <property type="term" value="F:4-hydroxy-3-methylbut-2-enyl diphosphate reductase activity"/>
    <property type="evidence" value="ECO:0007669"/>
    <property type="project" value="UniProtKB-UniRule"/>
</dbReference>
<feature type="binding site" evidence="5">
    <location>
        <position position="125"/>
    </location>
    <ligand>
        <name>dimethylallyl diphosphate</name>
        <dbReference type="ChEBI" id="CHEBI:57623"/>
    </ligand>
</feature>
<dbReference type="UniPathway" id="UPA00059">
    <property type="reaction ID" value="UER00105"/>
</dbReference>
<evidence type="ECO:0000313" key="7">
    <source>
        <dbReference type="Proteomes" id="UP000282321"/>
    </source>
</evidence>
<evidence type="ECO:0000256" key="2">
    <source>
        <dbReference type="ARBA" id="ARBA00022723"/>
    </source>
</evidence>
<feature type="binding site" evidence="5">
    <location>
        <position position="42"/>
    </location>
    <ligand>
        <name>(2E)-4-hydroxy-3-methylbut-2-enyl diphosphate</name>
        <dbReference type="ChEBI" id="CHEBI:128753"/>
    </ligand>
</feature>